<dbReference type="Proteomes" id="UP000202917">
    <property type="component" value="Segment"/>
</dbReference>
<evidence type="ECO:0000259" key="1">
    <source>
        <dbReference type="Pfam" id="PF08845"/>
    </source>
</evidence>
<reference evidence="2 3" key="1">
    <citation type="submission" date="2016-01" db="EMBL/GenBank/DDBJ databases">
        <title>Molecular aspects and genomic diversity of bacteriophages-specific to fish pathogen Flavobacterium psychrophilum.</title>
        <authorList>
            <person name="Castillo D."/>
            <person name="Middelboe M."/>
        </authorList>
    </citation>
    <scope>NUCLEOTIDE SEQUENCE [LARGE SCALE GENOMIC DNA]</scope>
</reference>
<dbReference type="RefSeq" id="YP_009322890.1">
    <property type="nucleotide sequence ID" value="NC_031926.1"/>
</dbReference>
<dbReference type="InterPro" id="IPR014944">
    <property type="entry name" value="Toxin_SymE-like"/>
</dbReference>
<name>A0A1B0WM33_9CAUD</name>
<proteinExistence type="predicted"/>
<protein>
    <recommendedName>
        <fullName evidence="1">Toxin SymE-like domain-containing protein</fullName>
    </recommendedName>
</protein>
<dbReference type="GO" id="GO:0003723">
    <property type="term" value="F:RNA binding"/>
    <property type="evidence" value="ECO:0007669"/>
    <property type="project" value="InterPro"/>
</dbReference>
<sequence>MSTFFKSRTIKISSILCKSIWKKSLKPKITLSGDWIKQAGFEIGESVIISVSKNQLIITKI</sequence>
<dbReference type="GO" id="GO:0016070">
    <property type="term" value="P:RNA metabolic process"/>
    <property type="evidence" value="ECO:0007669"/>
    <property type="project" value="InterPro"/>
</dbReference>
<accession>A0A1B0WM33</accession>
<dbReference type="EMBL" id="KU599887">
    <property type="protein sequence ID" value="ANB40929.1"/>
    <property type="molecule type" value="Genomic_DNA"/>
</dbReference>
<dbReference type="OrthoDB" id="24224at10239"/>
<keyword evidence="3" id="KW-1185">Reference proteome</keyword>
<evidence type="ECO:0000313" key="3">
    <source>
        <dbReference type="Proteomes" id="UP000202917"/>
    </source>
</evidence>
<dbReference type="Pfam" id="PF08845">
    <property type="entry name" value="SymE_toxin"/>
    <property type="match status" value="1"/>
</dbReference>
<dbReference type="KEGG" id="vg:30308762"/>
<dbReference type="GO" id="GO:0016788">
    <property type="term" value="F:hydrolase activity, acting on ester bonds"/>
    <property type="evidence" value="ECO:0007669"/>
    <property type="project" value="InterPro"/>
</dbReference>
<evidence type="ECO:0000313" key="2">
    <source>
        <dbReference type="EMBL" id="ANB40929.1"/>
    </source>
</evidence>
<feature type="domain" description="Toxin SymE-like" evidence="1">
    <location>
        <begin position="25"/>
        <end position="59"/>
    </location>
</feature>
<organism evidence="2 3">
    <name type="scientific">Flavobacterium phage 2A</name>
    <dbReference type="NCBI Taxonomy" id="1792273"/>
    <lineage>
        <taxon>Viruses</taxon>
        <taxon>Duplodnaviria</taxon>
        <taxon>Heunggongvirae</taxon>
        <taxon>Uroviricota</taxon>
        <taxon>Caudoviricetes</taxon>
        <taxon>Duneviridae</taxon>
        <taxon>Unahavirus</taxon>
        <taxon>Unahavirus uv2A</taxon>
    </lineage>
</organism>
<dbReference type="GeneID" id="30308762"/>